<comment type="caution">
    <text evidence="2">The sequence shown here is derived from an EMBL/GenBank/DDBJ whole genome shotgun (WGS) entry which is preliminary data.</text>
</comment>
<evidence type="ECO:0000313" key="2">
    <source>
        <dbReference type="EMBL" id="KAG7089058.1"/>
    </source>
</evidence>
<dbReference type="RefSeq" id="XP_043005528.1">
    <property type="nucleotide sequence ID" value="XM_043155746.1"/>
</dbReference>
<proteinExistence type="predicted"/>
<accession>A0A9P7UPA7</accession>
<dbReference type="Proteomes" id="UP001049176">
    <property type="component" value="Chromosome 7"/>
</dbReference>
<keyword evidence="1" id="KW-0472">Membrane</keyword>
<dbReference type="OrthoDB" id="2645170at2759"/>
<dbReference type="KEGG" id="more:E1B28_010768"/>
<keyword evidence="1" id="KW-0812">Transmembrane</keyword>
<reference evidence="2" key="1">
    <citation type="journal article" date="2021" name="Genome Biol. Evol.">
        <title>The assembled and annotated genome of the fairy-ring fungus Marasmius oreades.</title>
        <authorList>
            <person name="Hiltunen M."/>
            <person name="Ament-Velasquez S.L."/>
            <person name="Johannesson H."/>
        </authorList>
    </citation>
    <scope>NUCLEOTIDE SEQUENCE</scope>
    <source>
        <strain evidence="2">03SP1</strain>
    </source>
</reference>
<dbReference type="GeneID" id="66079843"/>
<gene>
    <name evidence="2" type="ORF">E1B28_010768</name>
</gene>
<keyword evidence="1" id="KW-1133">Transmembrane helix</keyword>
<feature type="transmembrane region" description="Helical" evidence="1">
    <location>
        <begin position="27"/>
        <end position="47"/>
    </location>
</feature>
<protein>
    <submittedName>
        <fullName evidence="2">Uncharacterized protein</fullName>
    </submittedName>
</protein>
<sequence length="63" mass="6941">MILFPGVAAYRRGGRSELYATVRQDGVIYFAFIFLVSVINVIVALTLPVGGYSPKPADYEDEN</sequence>
<dbReference type="AlphaFoldDB" id="A0A9P7UPA7"/>
<organism evidence="2 3">
    <name type="scientific">Marasmius oreades</name>
    <name type="common">fairy-ring Marasmius</name>
    <dbReference type="NCBI Taxonomy" id="181124"/>
    <lineage>
        <taxon>Eukaryota</taxon>
        <taxon>Fungi</taxon>
        <taxon>Dikarya</taxon>
        <taxon>Basidiomycota</taxon>
        <taxon>Agaricomycotina</taxon>
        <taxon>Agaricomycetes</taxon>
        <taxon>Agaricomycetidae</taxon>
        <taxon>Agaricales</taxon>
        <taxon>Marasmiineae</taxon>
        <taxon>Marasmiaceae</taxon>
        <taxon>Marasmius</taxon>
    </lineage>
</organism>
<evidence type="ECO:0000313" key="3">
    <source>
        <dbReference type="Proteomes" id="UP001049176"/>
    </source>
</evidence>
<evidence type="ECO:0000256" key="1">
    <source>
        <dbReference type="SAM" id="Phobius"/>
    </source>
</evidence>
<keyword evidence="3" id="KW-1185">Reference proteome</keyword>
<dbReference type="EMBL" id="CM032187">
    <property type="protein sequence ID" value="KAG7089058.1"/>
    <property type="molecule type" value="Genomic_DNA"/>
</dbReference>
<name>A0A9P7UPA7_9AGAR</name>